<dbReference type="GO" id="GO:0006508">
    <property type="term" value="P:proteolysis"/>
    <property type="evidence" value="ECO:0007669"/>
    <property type="project" value="UniProtKB-KW"/>
</dbReference>
<dbReference type="InterPro" id="IPR019127">
    <property type="entry name" value="Exosortase"/>
</dbReference>
<keyword evidence="3" id="KW-0645">Protease</keyword>
<dbReference type="AlphaFoldDB" id="A0A3B0XFM0"/>
<evidence type="ECO:0000256" key="5">
    <source>
        <dbReference type="ARBA" id="ARBA00022801"/>
    </source>
</evidence>
<dbReference type="EMBL" id="UOFH01000141">
    <property type="protein sequence ID" value="VAW60389.1"/>
    <property type="molecule type" value="Genomic_DNA"/>
</dbReference>
<keyword evidence="5" id="KW-0378">Hydrolase</keyword>
<keyword evidence="7 8" id="KW-0472">Membrane</keyword>
<evidence type="ECO:0000256" key="7">
    <source>
        <dbReference type="ARBA" id="ARBA00023136"/>
    </source>
</evidence>
<evidence type="ECO:0000259" key="9">
    <source>
        <dbReference type="Pfam" id="PF11984"/>
    </source>
</evidence>
<evidence type="ECO:0000256" key="4">
    <source>
        <dbReference type="ARBA" id="ARBA00022692"/>
    </source>
</evidence>
<proteinExistence type="predicted"/>
<feature type="transmembrane region" description="Helical" evidence="8">
    <location>
        <begin position="227"/>
        <end position="246"/>
    </location>
</feature>
<evidence type="ECO:0000256" key="8">
    <source>
        <dbReference type="SAM" id="Phobius"/>
    </source>
</evidence>
<dbReference type="InterPro" id="IPR013426">
    <property type="entry name" value="EpsH-like"/>
</dbReference>
<sequence length="525" mass="59714">MNNIQLAVWKESALFWGVLCVSLAMLGFVYSDGLILMEKWWYSREEYGHGYIIPFITLFLIWQKSDKLEHIKFNGSWLGVALTVFGLFLYYAGELSSLYTIIQYAFIVALFGVALSLMGREAFKIIIVPLAILFFMVPLPNFIFNNLSSQLQLISSEIGVAFIRLFDISVYLEGNVIDLGVYRLQVVEACSGLNYLFPLMTLAFISAYFFTGALWKKSIIFLSSIPITILMNSLRIGAIGVTVEYWGPQMAEGVLHDFEGWAVFMSCIAILIGEMWILSSIGKDKLPLREAFGLDFPEPTPKDAQTRSREIPRPFYVSLIIIALVATSVLALPEQIEVEPERKQFVEFPLEFKGWTGKTGYIEQIYIDVLKLTDYSMNDYRGEDGGLVNFYAAYYASQKKGASAHSPRSCIPGGGWRITSLTQYPIENASLDGVPLEVNRLVIQKDEVKQLVYYWFQQRGRIVTNEYMMKWWLFWDSMNANRTDGALMRLTTVLRPGQDISIADKRLKDFARQVAPILPEFIPGK</sequence>
<protein>
    <submittedName>
        <fullName evidence="10">Eight transmembrane protein EpsH / EpsI protein</fullName>
    </submittedName>
</protein>
<organism evidence="10">
    <name type="scientific">hydrothermal vent metagenome</name>
    <dbReference type="NCBI Taxonomy" id="652676"/>
    <lineage>
        <taxon>unclassified sequences</taxon>
        <taxon>metagenomes</taxon>
        <taxon>ecological metagenomes</taxon>
    </lineage>
</organism>
<evidence type="ECO:0000256" key="6">
    <source>
        <dbReference type="ARBA" id="ARBA00022989"/>
    </source>
</evidence>
<feature type="transmembrane region" description="Helical" evidence="8">
    <location>
        <begin position="258"/>
        <end position="279"/>
    </location>
</feature>
<feature type="transmembrane region" description="Helical" evidence="8">
    <location>
        <begin position="125"/>
        <end position="144"/>
    </location>
</feature>
<feature type="transmembrane region" description="Helical" evidence="8">
    <location>
        <begin position="47"/>
        <end position="63"/>
    </location>
</feature>
<feature type="transmembrane region" description="Helical" evidence="8">
    <location>
        <begin position="315"/>
        <end position="333"/>
    </location>
</feature>
<dbReference type="InterPro" id="IPR026491">
    <property type="entry name" value="ExosortD_VPLPA"/>
</dbReference>
<dbReference type="GO" id="GO:0008233">
    <property type="term" value="F:peptidase activity"/>
    <property type="evidence" value="ECO:0007669"/>
    <property type="project" value="UniProtKB-KW"/>
</dbReference>
<dbReference type="Pfam" id="PF11984">
    <property type="entry name" value="DUF3485"/>
    <property type="match status" value="1"/>
</dbReference>
<evidence type="ECO:0000256" key="1">
    <source>
        <dbReference type="ARBA" id="ARBA00004651"/>
    </source>
</evidence>
<comment type="subcellular location">
    <subcellularLocation>
        <location evidence="1">Cell membrane</location>
        <topology evidence="1">Multi-pass membrane protein</topology>
    </subcellularLocation>
</comment>
<dbReference type="GO" id="GO:0005886">
    <property type="term" value="C:plasma membrane"/>
    <property type="evidence" value="ECO:0007669"/>
    <property type="project" value="UniProtKB-SubCell"/>
</dbReference>
<evidence type="ECO:0000256" key="3">
    <source>
        <dbReference type="ARBA" id="ARBA00022670"/>
    </source>
</evidence>
<dbReference type="InterPro" id="IPR026392">
    <property type="entry name" value="Exo/Archaeosortase_dom"/>
</dbReference>
<keyword evidence="4 8" id="KW-0812">Transmembrane</keyword>
<dbReference type="NCBIfam" id="TIGR04152">
    <property type="entry name" value="exosort_VPLPA"/>
    <property type="match status" value="1"/>
</dbReference>
<dbReference type="NCBIfam" id="TIGR02602">
    <property type="entry name" value="8TM_EpsH"/>
    <property type="match status" value="1"/>
</dbReference>
<keyword evidence="2" id="KW-1003">Cell membrane</keyword>
<reference evidence="10" key="1">
    <citation type="submission" date="2018-06" db="EMBL/GenBank/DDBJ databases">
        <authorList>
            <person name="Zhirakovskaya E."/>
        </authorList>
    </citation>
    <scope>NUCLEOTIDE SEQUENCE</scope>
</reference>
<evidence type="ECO:0000313" key="10">
    <source>
        <dbReference type="EMBL" id="VAW60389.1"/>
    </source>
</evidence>
<feature type="transmembrane region" description="Helical" evidence="8">
    <location>
        <begin position="12"/>
        <end position="35"/>
    </location>
</feature>
<gene>
    <name evidence="10" type="ORF">MNBD_GAMMA08-3009</name>
</gene>
<feature type="domain" description="Methanolan biosynthesis EpsI" evidence="9">
    <location>
        <begin position="319"/>
        <end position="521"/>
    </location>
</feature>
<dbReference type="NCBIfam" id="TIGR02914">
    <property type="entry name" value="EpsI_fam"/>
    <property type="match status" value="1"/>
</dbReference>
<name>A0A3B0XFM0_9ZZZZ</name>
<dbReference type="Pfam" id="PF09721">
    <property type="entry name" value="Exosortase_EpsH"/>
    <property type="match status" value="1"/>
</dbReference>
<evidence type="ECO:0000256" key="2">
    <source>
        <dbReference type="ARBA" id="ARBA00022475"/>
    </source>
</evidence>
<accession>A0A3B0XFM0</accession>
<dbReference type="InterPro" id="IPR014263">
    <property type="entry name" value="Methanolan_biosynth_EpsI"/>
</dbReference>
<feature type="transmembrane region" description="Helical" evidence="8">
    <location>
        <begin position="98"/>
        <end position="118"/>
    </location>
</feature>
<dbReference type="NCBIfam" id="TIGR04178">
    <property type="entry name" value="exo_archaeo"/>
    <property type="match status" value="1"/>
</dbReference>
<feature type="transmembrane region" description="Helical" evidence="8">
    <location>
        <begin position="75"/>
        <end position="92"/>
    </location>
</feature>
<keyword evidence="6 8" id="KW-1133">Transmembrane helix</keyword>
<feature type="transmembrane region" description="Helical" evidence="8">
    <location>
        <begin position="195"/>
        <end position="215"/>
    </location>
</feature>